<gene>
    <name evidence="14" type="ORF">HHUSO_G2498</name>
</gene>
<comment type="subcellular location">
    <subcellularLocation>
        <location evidence="2">Cell membrane</location>
        <topology evidence="2">Multi-pass membrane protein</topology>
    </subcellularLocation>
    <subcellularLocation>
        <location evidence="1">Cytoplasm</location>
    </subcellularLocation>
</comment>
<evidence type="ECO:0000256" key="11">
    <source>
        <dbReference type="ARBA" id="ARBA00023288"/>
    </source>
</evidence>
<evidence type="ECO:0000256" key="6">
    <source>
        <dbReference type="ARBA" id="ARBA00022490"/>
    </source>
</evidence>
<evidence type="ECO:0000256" key="3">
    <source>
        <dbReference type="ARBA" id="ARBA00009279"/>
    </source>
</evidence>
<keyword evidence="6" id="KW-0963">Cytoplasm</keyword>
<keyword evidence="11" id="KW-0449">Lipoprotein</keyword>
<dbReference type="PANTHER" id="PTHR16399">
    <property type="entry name" value="GASDERMIN"/>
    <property type="match status" value="1"/>
</dbReference>
<evidence type="ECO:0008006" key="16">
    <source>
        <dbReference type="Google" id="ProtNLM"/>
    </source>
</evidence>
<dbReference type="Pfam" id="PF04598">
    <property type="entry name" value="Gasdermin"/>
    <property type="match status" value="1"/>
</dbReference>
<keyword evidence="7" id="KW-1210">Necrosis</keyword>
<evidence type="ECO:0000256" key="1">
    <source>
        <dbReference type="ARBA" id="ARBA00004496"/>
    </source>
</evidence>
<dbReference type="Pfam" id="PF17708">
    <property type="entry name" value="Gasdermin_C"/>
    <property type="match status" value="1"/>
</dbReference>
<feature type="domain" description="Gasdermin PUB" evidence="13">
    <location>
        <begin position="463"/>
        <end position="636"/>
    </location>
</feature>
<keyword evidence="5" id="KW-1003">Cell membrane</keyword>
<feature type="domain" description="Gasdermin pore forming" evidence="12">
    <location>
        <begin position="204"/>
        <end position="441"/>
    </location>
</feature>
<evidence type="ECO:0000256" key="4">
    <source>
        <dbReference type="ARBA" id="ARBA00022452"/>
    </source>
</evidence>
<keyword evidence="8" id="KW-0812">Transmembrane</keyword>
<keyword evidence="15" id="KW-1185">Reference proteome</keyword>
<dbReference type="InterPro" id="IPR040460">
    <property type="entry name" value="Gasdermin_pore"/>
</dbReference>
<evidence type="ECO:0000313" key="15">
    <source>
        <dbReference type="Proteomes" id="UP001369086"/>
    </source>
</evidence>
<evidence type="ECO:0000256" key="7">
    <source>
        <dbReference type="ARBA" id="ARBA00022590"/>
    </source>
</evidence>
<accession>A0ABR1A7I0</accession>
<dbReference type="InterPro" id="IPR041263">
    <property type="entry name" value="Gasdermin_PUB"/>
</dbReference>
<dbReference type="Proteomes" id="UP001369086">
    <property type="component" value="Unassembled WGS sequence"/>
</dbReference>
<keyword evidence="4" id="KW-1134">Transmembrane beta strand</keyword>
<comment type="caution">
    <text evidence="14">The sequence shown here is derived from an EMBL/GenBank/DDBJ whole genome shotgun (WGS) entry which is preliminary data.</text>
</comment>
<proteinExistence type="inferred from homology"/>
<evidence type="ECO:0000313" key="14">
    <source>
        <dbReference type="EMBL" id="KAK6493031.1"/>
    </source>
</evidence>
<evidence type="ECO:0000256" key="9">
    <source>
        <dbReference type="ARBA" id="ARBA00023136"/>
    </source>
</evidence>
<comment type="similarity">
    <text evidence="3">Belongs to the gasdermin family.</text>
</comment>
<dbReference type="EMBL" id="JAHFZB010000002">
    <property type="protein sequence ID" value="KAK6493031.1"/>
    <property type="molecule type" value="Genomic_DNA"/>
</dbReference>
<keyword evidence="10" id="KW-0564">Palmitate</keyword>
<protein>
    <recommendedName>
        <fullName evidence="16">Gasdermin pore forming domain-containing protein</fullName>
    </recommendedName>
</protein>
<dbReference type="PANTHER" id="PTHR16399:SF18">
    <property type="entry name" value="GASDERMIN-A"/>
    <property type="match status" value="1"/>
</dbReference>
<name>A0ABR1A7I0_HUSHU</name>
<organism evidence="14 15">
    <name type="scientific">Huso huso</name>
    <name type="common">Beluga</name>
    <name type="synonym">Acipenser huso</name>
    <dbReference type="NCBI Taxonomy" id="61971"/>
    <lineage>
        <taxon>Eukaryota</taxon>
        <taxon>Metazoa</taxon>
        <taxon>Chordata</taxon>
        <taxon>Craniata</taxon>
        <taxon>Vertebrata</taxon>
        <taxon>Euteleostomi</taxon>
        <taxon>Actinopterygii</taxon>
        <taxon>Chondrostei</taxon>
        <taxon>Acipenseriformes</taxon>
        <taxon>Acipenseridae</taxon>
        <taxon>Huso</taxon>
    </lineage>
</organism>
<evidence type="ECO:0000256" key="5">
    <source>
        <dbReference type="ARBA" id="ARBA00022475"/>
    </source>
</evidence>
<evidence type="ECO:0000256" key="8">
    <source>
        <dbReference type="ARBA" id="ARBA00022692"/>
    </source>
</evidence>
<keyword evidence="9" id="KW-0472">Membrane</keyword>
<evidence type="ECO:0000256" key="2">
    <source>
        <dbReference type="ARBA" id="ARBA00004651"/>
    </source>
</evidence>
<evidence type="ECO:0000256" key="10">
    <source>
        <dbReference type="ARBA" id="ARBA00023139"/>
    </source>
</evidence>
<reference evidence="14 15" key="1">
    <citation type="submission" date="2021-05" db="EMBL/GenBank/DDBJ databases">
        <authorList>
            <person name="Zahm M."/>
            <person name="Klopp C."/>
            <person name="Cabau C."/>
            <person name="Kuhl H."/>
            <person name="Suciu R."/>
            <person name="Ciorpac M."/>
            <person name="Holostenco D."/>
            <person name="Gessner J."/>
            <person name="Wuertz S."/>
            <person name="Hohne C."/>
            <person name="Stock M."/>
            <person name="Gislard M."/>
            <person name="Lluch J."/>
            <person name="Milhes M."/>
            <person name="Lampietro C."/>
            <person name="Lopez Roques C."/>
            <person name="Donnadieu C."/>
            <person name="Du K."/>
            <person name="Schartl M."/>
            <person name="Guiguen Y."/>
        </authorList>
    </citation>
    <scope>NUCLEOTIDE SEQUENCE [LARGE SCALE GENOMIC DNA]</scope>
    <source>
        <strain evidence="14">Hh-F2</strain>
        <tissue evidence="14">Blood</tissue>
    </source>
</reference>
<evidence type="ECO:0000259" key="13">
    <source>
        <dbReference type="Pfam" id="PF17708"/>
    </source>
</evidence>
<sequence>MANWHPLAMHDRAAAVPQEATVTADLREAFAGGQPGPVVVLGLALFSAAAPRRFSPLLFLAAYSRAAADRQHLVPVLLTKAAGAPPLQAAKAAGAPPLQATKAAGAPPLQAAKAAGAPPLLAAAVEPAGTLPLLVELGAASAPLMGHQQDASTVRRMASQLISSGDGGGISSHSSSVVAGLGGGHSGSSLLGIEDTWVDGSKVMFKQATKDIASELDPYGMLVPVPGANDSFKFELLYLVKKVVSLWPWKPVKYLPTGVKLEQVLVKGDTVDIGQISRPVGTISSTSSRHAALEGKVCVSAVEADGKAGITINRSLASTCIEKLEVSLDELMNSLTRIRFDMSHWLVKKLRKQKVDGLCLVIESIRAKNQLKLQETQSADGSMKFSAEATAKMGANINGKFQREIMVDEGTVLAFKVYELCISEDGRLCGAATPTKKKLSFIEYDGTVFLFKRIRGTVFSCLDFGSLKAYIKKQLNEFDNLDKITRVRIWTPLSELLLHREALAVLEHMLEDSSVGDDGEPSPLDSLGDKEKQLIQKLLEFLGIPSNDAGDNYNLVKSINLFVCALNDLDEQTVTKICNLDEDVHKQLQMVDSILEQGLYSTCTLEQDWTNELTGDGLRLGKDLLTSCGLNISDDTKPGLNFALLTSQKPRLLALYVTLCGVESLGPW</sequence>
<evidence type="ECO:0000259" key="12">
    <source>
        <dbReference type="Pfam" id="PF04598"/>
    </source>
</evidence>
<dbReference type="InterPro" id="IPR007677">
    <property type="entry name" value="Gasdermin"/>
</dbReference>